<gene>
    <name evidence="1" type="primary">gatC</name>
    <name evidence="2" type="ORF">KDA_07780</name>
</gene>
<dbReference type="GO" id="GO:0006450">
    <property type="term" value="P:regulation of translational fidelity"/>
    <property type="evidence" value="ECO:0007669"/>
    <property type="project" value="InterPro"/>
</dbReference>
<evidence type="ECO:0000313" key="3">
    <source>
        <dbReference type="Proteomes" id="UP000287171"/>
    </source>
</evidence>
<dbReference type="OrthoDB" id="9813938at2"/>
<sequence>MIDRETVQNVAKLARLGLSEEEVVTFGNQLSAILDHIHILQEADVSGVSPTAHASRLTNIMRADEPEPSYPPEVLLANAPDQEDNYLKVNAVLEEE</sequence>
<name>A0A402B1R5_9CHLR</name>
<proteinExistence type="inferred from homology"/>
<dbReference type="InterPro" id="IPR003837">
    <property type="entry name" value="GatC"/>
</dbReference>
<dbReference type="HAMAP" id="MF_00122">
    <property type="entry name" value="GatC"/>
    <property type="match status" value="1"/>
</dbReference>
<keyword evidence="2" id="KW-0808">Transferase</keyword>
<dbReference type="GO" id="GO:0050567">
    <property type="term" value="F:glutaminyl-tRNA synthase (glutamine-hydrolyzing) activity"/>
    <property type="evidence" value="ECO:0007669"/>
    <property type="project" value="UniProtKB-UniRule"/>
</dbReference>
<dbReference type="NCBIfam" id="TIGR00135">
    <property type="entry name" value="gatC"/>
    <property type="match status" value="1"/>
</dbReference>
<keyword evidence="1" id="KW-0067">ATP-binding</keyword>
<dbReference type="Proteomes" id="UP000287171">
    <property type="component" value="Unassembled WGS sequence"/>
</dbReference>
<comment type="function">
    <text evidence="1">Allows the formation of correctly charged Asn-tRNA(Asn) or Gln-tRNA(Gln) through the transamidation of misacylated Asp-tRNA(Asn) or Glu-tRNA(Gln) in organisms which lack either or both of asparaginyl-tRNA or glutaminyl-tRNA synthetases. The reaction takes place in the presence of glutamine and ATP through an activated phospho-Asp-tRNA(Asn) or phospho-Glu-tRNA(Gln).</text>
</comment>
<dbReference type="GO" id="GO:0016740">
    <property type="term" value="F:transferase activity"/>
    <property type="evidence" value="ECO:0007669"/>
    <property type="project" value="UniProtKB-KW"/>
</dbReference>
<dbReference type="GO" id="GO:0005524">
    <property type="term" value="F:ATP binding"/>
    <property type="evidence" value="ECO:0007669"/>
    <property type="project" value="UniProtKB-KW"/>
</dbReference>
<dbReference type="Pfam" id="PF02686">
    <property type="entry name" value="GatC"/>
    <property type="match status" value="1"/>
</dbReference>
<dbReference type="AlphaFoldDB" id="A0A402B1R5"/>
<comment type="subunit">
    <text evidence="1">Heterotrimer of A, B and C subunits.</text>
</comment>
<dbReference type="GO" id="GO:0006412">
    <property type="term" value="P:translation"/>
    <property type="evidence" value="ECO:0007669"/>
    <property type="project" value="UniProtKB-UniRule"/>
</dbReference>
<evidence type="ECO:0000313" key="2">
    <source>
        <dbReference type="EMBL" id="GCE25294.1"/>
    </source>
</evidence>
<dbReference type="SUPFAM" id="SSF141000">
    <property type="entry name" value="Glu-tRNAGln amidotransferase C subunit"/>
    <property type="match status" value="1"/>
</dbReference>
<comment type="similarity">
    <text evidence="1">Belongs to the GatC family.</text>
</comment>
<dbReference type="GO" id="GO:0050566">
    <property type="term" value="F:asparaginyl-tRNA synthase (glutamine-hydrolyzing) activity"/>
    <property type="evidence" value="ECO:0007669"/>
    <property type="project" value="RHEA"/>
</dbReference>
<organism evidence="2 3">
    <name type="scientific">Dictyobacter alpinus</name>
    <dbReference type="NCBI Taxonomy" id="2014873"/>
    <lineage>
        <taxon>Bacteria</taxon>
        <taxon>Bacillati</taxon>
        <taxon>Chloroflexota</taxon>
        <taxon>Ktedonobacteria</taxon>
        <taxon>Ktedonobacterales</taxon>
        <taxon>Dictyobacteraceae</taxon>
        <taxon>Dictyobacter</taxon>
    </lineage>
</organism>
<dbReference type="Gene3D" id="1.10.20.60">
    <property type="entry name" value="Glu-tRNAGln amidotransferase C subunit, N-terminal domain"/>
    <property type="match status" value="1"/>
</dbReference>
<comment type="catalytic activity">
    <reaction evidence="1">
        <text>L-glutamyl-tRNA(Gln) + L-glutamine + ATP + H2O = L-glutaminyl-tRNA(Gln) + L-glutamate + ADP + phosphate + H(+)</text>
        <dbReference type="Rhea" id="RHEA:17521"/>
        <dbReference type="Rhea" id="RHEA-COMP:9681"/>
        <dbReference type="Rhea" id="RHEA-COMP:9684"/>
        <dbReference type="ChEBI" id="CHEBI:15377"/>
        <dbReference type="ChEBI" id="CHEBI:15378"/>
        <dbReference type="ChEBI" id="CHEBI:29985"/>
        <dbReference type="ChEBI" id="CHEBI:30616"/>
        <dbReference type="ChEBI" id="CHEBI:43474"/>
        <dbReference type="ChEBI" id="CHEBI:58359"/>
        <dbReference type="ChEBI" id="CHEBI:78520"/>
        <dbReference type="ChEBI" id="CHEBI:78521"/>
        <dbReference type="ChEBI" id="CHEBI:456216"/>
    </reaction>
</comment>
<comment type="caution">
    <text evidence="2">The sequence shown here is derived from an EMBL/GenBank/DDBJ whole genome shotgun (WGS) entry which is preliminary data.</text>
</comment>
<dbReference type="GO" id="GO:0070681">
    <property type="term" value="P:glutaminyl-tRNAGln biosynthesis via transamidation"/>
    <property type="evidence" value="ECO:0007669"/>
    <property type="project" value="TreeGrafter"/>
</dbReference>
<reference evidence="3" key="1">
    <citation type="submission" date="2018-12" db="EMBL/GenBank/DDBJ databases">
        <title>Tengunoibacter tsumagoiensis gen. nov., sp. nov., Dictyobacter kobayashii sp. nov., D. alpinus sp. nov., and D. joshuensis sp. nov. and description of Dictyobacteraceae fam. nov. within the order Ktedonobacterales isolated from Tengu-no-mugimeshi.</title>
        <authorList>
            <person name="Wang C.M."/>
            <person name="Zheng Y."/>
            <person name="Sakai Y."/>
            <person name="Toyoda A."/>
            <person name="Minakuchi Y."/>
            <person name="Abe K."/>
            <person name="Yokota A."/>
            <person name="Yabe S."/>
        </authorList>
    </citation>
    <scope>NUCLEOTIDE SEQUENCE [LARGE SCALE GENOMIC DNA]</scope>
    <source>
        <strain evidence="3">Uno16</strain>
    </source>
</reference>
<dbReference type="InterPro" id="IPR036113">
    <property type="entry name" value="Asp/Glu-ADT_sf_sub_c"/>
</dbReference>
<dbReference type="EC" id="6.3.5.-" evidence="1"/>
<keyword evidence="1" id="KW-0648">Protein biosynthesis</keyword>
<keyword evidence="1" id="KW-0436">Ligase</keyword>
<evidence type="ECO:0000256" key="1">
    <source>
        <dbReference type="HAMAP-Rule" id="MF_00122"/>
    </source>
</evidence>
<accession>A0A402B1R5</accession>
<dbReference type="PANTHER" id="PTHR15004">
    <property type="entry name" value="GLUTAMYL-TRNA(GLN) AMIDOTRANSFERASE SUBUNIT C, MITOCHONDRIAL"/>
    <property type="match status" value="1"/>
</dbReference>
<dbReference type="PANTHER" id="PTHR15004:SF0">
    <property type="entry name" value="GLUTAMYL-TRNA(GLN) AMIDOTRANSFERASE SUBUNIT C, MITOCHONDRIAL"/>
    <property type="match status" value="1"/>
</dbReference>
<dbReference type="EMBL" id="BIFT01000001">
    <property type="protein sequence ID" value="GCE25294.1"/>
    <property type="molecule type" value="Genomic_DNA"/>
</dbReference>
<comment type="catalytic activity">
    <reaction evidence="1">
        <text>L-aspartyl-tRNA(Asn) + L-glutamine + ATP + H2O = L-asparaginyl-tRNA(Asn) + L-glutamate + ADP + phosphate + 2 H(+)</text>
        <dbReference type="Rhea" id="RHEA:14513"/>
        <dbReference type="Rhea" id="RHEA-COMP:9674"/>
        <dbReference type="Rhea" id="RHEA-COMP:9677"/>
        <dbReference type="ChEBI" id="CHEBI:15377"/>
        <dbReference type="ChEBI" id="CHEBI:15378"/>
        <dbReference type="ChEBI" id="CHEBI:29985"/>
        <dbReference type="ChEBI" id="CHEBI:30616"/>
        <dbReference type="ChEBI" id="CHEBI:43474"/>
        <dbReference type="ChEBI" id="CHEBI:58359"/>
        <dbReference type="ChEBI" id="CHEBI:78515"/>
        <dbReference type="ChEBI" id="CHEBI:78516"/>
        <dbReference type="ChEBI" id="CHEBI:456216"/>
    </reaction>
</comment>
<keyword evidence="1" id="KW-0547">Nucleotide-binding</keyword>
<dbReference type="RefSeq" id="WP_126625890.1">
    <property type="nucleotide sequence ID" value="NZ_BIFT01000001.1"/>
</dbReference>
<keyword evidence="3" id="KW-1185">Reference proteome</keyword>
<protein>
    <recommendedName>
        <fullName evidence="1">Aspartyl/glutamyl-tRNA(Asn/Gln) amidotransferase subunit C</fullName>
        <shortName evidence="1">Asp/Glu-ADT subunit C</shortName>
        <ecNumber evidence="1">6.3.5.-</ecNumber>
    </recommendedName>
</protein>